<dbReference type="PANTHER" id="PTHR31009">
    <property type="entry name" value="S-ADENOSYL-L-METHIONINE:CARBOXYL METHYLTRANSFERASE FAMILY PROTEIN"/>
    <property type="match status" value="1"/>
</dbReference>
<evidence type="ECO:0000256" key="1">
    <source>
        <dbReference type="ARBA" id="ARBA00022723"/>
    </source>
</evidence>
<dbReference type="Gene3D" id="3.40.50.150">
    <property type="entry name" value="Vaccinia Virus protein VP39"/>
    <property type="match status" value="1"/>
</dbReference>
<evidence type="ECO:0000313" key="4">
    <source>
        <dbReference type="Proteomes" id="UP000663760"/>
    </source>
</evidence>
<dbReference type="AlphaFoldDB" id="A0A7I8KYE7"/>
<evidence type="ECO:0000256" key="2">
    <source>
        <dbReference type="ARBA" id="ARBA00022842"/>
    </source>
</evidence>
<dbReference type="Proteomes" id="UP000663760">
    <property type="component" value="Chromosome 9"/>
</dbReference>
<dbReference type="GO" id="GO:0046872">
    <property type="term" value="F:metal ion binding"/>
    <property type="evidence" value="ECO:0007669"/>
    <property type="project" value="UniProtKB-KW"/>
</dbReference>
<dbReference type="Pfam" id="PF03492">
    <property type="entry name" value="Methyltransf_7"/>
    <property type="match status" value="1"/>
</dbReference>
<evidence type="ECO:0000313" key="3">
    <source>
        <dbReference type="EMBL" id="CAA7401984.1"/>
    </source>
</evidence>
<dbReference type="GO" id="GO:0008168">
    <property type="term" value="F:methyltransferase activity"/>
    <property type="evidence" value="ECO:0007669"/>
    <property type="project" value="InterPro"/>
</dbReference>
<accession>A0A7I8KYE7</accession>
<keyword evidence="4" id="KW-1185">Reference proteome</keyword>
<gene>
    <name evidence="3" type="ORF">SI8410_09012662</name>
</gene>
<proteinExistence type="predicted"/>
<dbReference type="InterPro" id="IPR005299">
    <property type="entry name" value="MeTrfase_7"/>
</dbReference>
<keyword evidence="1" id="KW-0479">Metal-binding</keyword>
<dbReference type="Gene3D" id="1.10.1200.270">
    <property type="entry name" value="Methyltransferase, alpha-helical capping domain"/>
    <property type="match status" value="1"/>
</dbReference>
<protein>
    <submittedName>
        <fullName evidence="3">Uncharacterized protein</fullName>
    </submittedName>
</protein>
<dbReference type="OrthoDB" id="742617at2759"/>
<dbReference type="InterPro" id="IPR042086">
    <property type="entry name" value="MeTrfase_capping"/>
</dbReference>
<dbReference type="SUPFAM" id="SSF53335">
    <property type="entry name" value="S-adenosyl-L-methionine-dependent methyltransferases"/>
    <property type="match status" value="1"/>
</dbReference>
<dbReference type="EMBL" id="LR746272">
    <property type="protein sequence ID" value="CAA7401984.1"/>
    <property type="molecule type" value="Genomic_DNA"/>
</dbReference>
<reference evidence="3" key="1">
    <citation type="submission" date="2020-02" db="EMBL/GenBank/DDBJ databases">
        <authorList>
            <person name="Scholz U."/>
            <person name="Mascher M."/>
            <person name="Fiebig A."/>
        </authorList>
    </citation>
    <scope>NUCLEOTIDE SEQUENCE</scope>
</reference>
<keyword evidence="2" id="KW-0460">Magnesium</keyword>
<sequence>MELGKAFHMNGGLGLTGYSHNSSLQRRDREIVKHVIRRAVVDAFLAVQPACLSIADLGCSSGPNALLSTEGLVGAVKDACRKSSLEPPEFMVFLNDLPSNDFNSVFVGVPEFIRKAVGGCGASVFMSGVPGSFYRRLFPSNSLHFIHSSYSLHWLSQAPISLLDGDGKSTNKGRTYLSTASSFPVQESYLRQFQDDFSLFLRLRSRELVSGARMALIMLGRRTRDHSDDAATLLWDLLDEAFAAMVLKGEVREEEVDSYNAHFYAPSLEEIEVQVEREGSFAIECLELFEGKGTKEDATGAGTIAMSIRAIQEPLLRQHFREDLIEKLFDVYNKVVERELTQRDVKSINIVSVLKKLA</sequence>
<name>A0A7I8KYE7_SPIIN</name>
<dbReference type="InterPro" id="IPR029063">
    <property type="entry name" value="SAM-dependent_MTases_sf"/>
</dbReference>
<organism evidence="3 4">
    <name type="scientific">Spirodela intermedia</name>
    <name type="common">Intermediate duckweed</name>
    <dbReference type="NCBI Taxonomy" id="51605"/>
    <lineage>
        <taxon>Eukaryota</taxon>
        <taxon>Viridiplantae</taxon>
        <taxon>Streptophyta</taxon>
        <taxon>Embryophyta</taxon>
        <taxon>Tracheophyta</taxon>
        <taxon>Spermatophyta</taxon>
        <taxon>Magnoliopsida</taxon>
        <taxon>Liliopsida</taxon>
        <taxon>Araceae</taxon>
        <taxon>Lemnoideae</taxon>
        <taxon>Spirodela</taxon>
    </lineage>
</organism>